<evidence type="ECO:0000259" key="2">
    <source>
        <dbReference type="Pfam" id="PF04738"/>
    </source>
</evidence>
<feature type="domain" description="Lantibiotic dehydratase N-terminal" evidence="2">
    <location>
        <begin position="50"/>
        <end position="679"/>
    </location>
</feature>
<dbReference type="InterPro" id="IPR006827">
    <property type="entry name" value="Lant_deHydtase_N"/>
</dbReference>
<evidence type="ECO:0000259" key="3">
    <source>
        <dbReference type="Pfam" id="PF14028"/>
    </source>
</evidence>
<dbReference type="NCBIfam" id="TIGR03891">
    <property type="entry name" value="thiopep_ocin"/>
    <property type="match status" value="1"/>
</dbReference>
<feature type="compositionally biased region" description="Basic and acidic residues" evidence="1">
    <location>
        <begin position="390"/>
        <end position="400"/>
    </location>
</feature>
<feature type="domain" description="Thiopeptide-type bacteriocin biosynthesis" evidence="3">
    <location>
        <begin position="744"/>
        <end position="996"/>
    </location>
</feature>
<dbReference type="EMBL" id="JBHTGP010000003">
    <property type="protein sequence ID" value="MFD0684444.1"/>
    <property type="molecule type" value="Genomic_DNA"/>
</dbReference>
<gene>
    <name evidence="4" type="ORF">ACFQZM_08060</name>
</gene>
<organism evidence="4 5">
    <name type="scientific">Actinomadura fibrosa</name>
    <dbReference type="NCBI Taxonomy" id="111802"/>
    <lineage>
        <taxon>Bacteria</taxon>
        <taxon>Bacillati</taxon>
        <taxon>Actinomycetota</taxon>
        <taxon>Actinomycetes</taxon>
        <taxon>Streptosporangiales</taxon>
        <taxon>Thermomonosporaceae</taxon>
        <taxon>Actinomadura</taxon>
    </lineage>
</organism>
<evidence type="ECO:0000313" key="5">
    <source>
        <dbReference type="Proteomes" id="UP001597063"/>
    </source>
</evidence>
<evidence type="ECO:0000256" key="1">
    <source>
        <dbReference type="SAM" id="MobiDB-lite"/>
    </source>
</evidence>
<feature type="region of interest" description="Disordered" evidence="1">
    <location>
        <begin position="380"/>
        <end position="400"/>
    </location>
</feature>
<reference evidence="5" key="1">
    <citation type="journal article" date="2019" name="Int. J. Syst. Evol. Microbiol.">
        <title>The Global Catalogue of Microorganisms (GCM) 10K type strain sequencing project: providing services to taxonomists for standard genome sequencing and annotation.</title>
        <authorList>
            <consortium name="The Broad Institute Genomics Platform"/>
            <consortium name="The Broad Institute Genome Sequencing Center for Infectious Disease"/>
            <person name="Wu L."/>
            <person name="Ma J."/>
        </authorList>
    </citation>
    <scope>NUCLEOTIDE SEQUENCE [LARGE SCALE GENOMIC DNA]</scope>
    <source>
        <strain evidence="5">JCM 9371</strain>
    </source>
</reference>
<keyword evidence="5" id="KW-1185">Reference proteome</keyword>
<sequence>MAHEPPFRAGDAAIVRLSASPAGAPVPEPPAGLASTEAMRRYLRAVAEVPGVREAVAVSSAGLDGALHKVVTGADVPAAGLRRAVLATTRYLARMTHRPTPFGLMAGVAAARFDAEPKFRLGGAHRKHVRADMGWLIEVIRPWETHPAVLGRLRLVANDLCSVRGDRLVLPLVREDTDERAPDDREHTVRATRAARAAMAAARRPIGHAELVGRLCAEFPDAPPESVRRMVAQLVEREFLLTDLRPPATADDPLGHVLERLPEEAGLAEVRAALAAYAETSPGKGREAWRAATSAMRRVRAGDRLIQVDLEMDADIVLPHEVAAELERAAAVAWRVAPPALAPADPLASYRADFIARYGTGVLVPVKEVVDPEAGIGPPAGYLLPPGGRRRADPPDDGGPRDAVLLALAQRGGPEIVLDDALVDRLARPGAEDEPGSYAEVCAQLVADSQDALREGDFRLVASPMNFTRPGAMFGRFLHVLPELGGVVAATAREQAAPATPAQVAGPPVHFRTINVAQVPRLTADTVRAGVFADRPAEPGLDDLLVGADHDRFTVVRAHDGRELVPMTFHALNARLSMPNAVRLLVEIGESRTPAWPLWSWGAAERLPYLPRVRYGRTILASARWLPDPELREETGWDEWRRRFDRWRADWAVPDIVDVTRTDHRVRLDLTNPVHLHVLRADLRKRPETVIQEAPDGGARGSGWAGGHAAEIAVPMRPVRRRPGGAAPVRRTATRRSHPPGGEWLYVKVYASPGRHGELLARHVPALAARAEPLTDRWFLMRYRDDDHHLRLRFHGEPAALNAGLLPAVHGWAAGLGEAGLIGGVVLDTYRPETDRYGGPELIEAAERAFHADTASVLDQLALRDRGTLALPVPLLLAANHLDLARRLHGEGWQDWLLRTYPKGPRHAAFQRHRREALRLLDPATGAPDPAGVPGGAELTASWERRSGAVAAYGEAVRAALDDPSPVFTSVLHMHHNRLAGIDHRAEQDAYAIARGAVQAHQDRKRHETR</sequence>
<dbReference type="InterPro" id="IPR023809">
    <property type="entry name" value="Thiopep_bacteriocin_synth_dom"/>
</dbReference>
<name>A0ABW2XDE5_9ACTN</name>
<proteinExistence type="predicted"/>
<dbReference type="Pfam" id="PF04738">
    <property type="entry name" value="Lant_dehydr_N"/>
    <property type="match status" value="1"/>
</dbReference>
<dbReference type="RefSeq" id="WP_131763634.1">
    <property type="nucleotide sequence ID" value="NZ_CAACUY010000370.1"/>
</dbReference>
<accession>A0ABW2XDE5</accession>
<dbReference type="Pfam" id="PF14028">
    <property type="entry name" value="Lant_dehydr_C"/>
    <property type="match status" value="1"/>
</dbReference>
<comment type="caution">
    <text evidence="4">The sequence shown here is derived from an EMBL/GenBank/DDBJ whole genome shotgun (WGS) entry which is preliminary data.</text>
</comment>
<protein>
    <submittedName>
        <fullName evidence="4">Lantibiotic dehydratase</fullName>
    </submittedName>
</protein>
<evidence type="ECO:0000313" key="4">
    <source>
        <dbReference type="EMBL" id="MFD0684444.1"/>
    </source>
</evidence>
<dbReference type="Proteomes" id="UP001597063">
    <property type="component" value="Unassembled WGS sequence"/>
</dbReference>